<dbReference type="Gene3D" id="3.90.25.10">
    <property type="entry name" value="UDP-galactose 4-epimerase, domain 1"/>
    <property type="match status" value="1"/>
</dbReference>
<sequence>MKIILTGSLGNISKPLATELVQQGHAVTLISSKAERQAEIEALGATAAIGSVDDVAFLTATFSGADAVYLMVPPNFTVRDSRAYHQHLGRSYAQAIQQSGVRRVVQLSSWGAHRSEGIGGIIGTHDVEEILAELPGLALTHLRATSFYYNMFSFIGLIKARGIIGVNYAGDTRVAFVHTQDIAAAAADELATPATPGRHVRYVASDERTAHDVARVFGAAIGRPDLQWVAFTNEQMQENLERAGLPATRATEVVDIYAGIGNGTLSEDYEQHKSALGRVKLEDFAQEFAAAFQAAG</sequence>
<proteinExistence type="predicted"/>
<dbReference type="RefSeq" id="WP_196292359.1">
    <property type="nucleotide sequence ID" value="NZ_JADQDM010000002.1"/>
</dbReference>
<dbReference type="Gene3D" id="3.40.50.720">
    <property type="entry name" value="NAD(P)-binding Rossmann-like Domain"/>
    <property type="match status" value="1"/>
</dbReference>
<evidence type="ECO:0000259" key="1">
    <source>
        <dbReference type="Pfam" id="PF13460"/>
    </source>
</evidence>
<protein>
    <submittedName>
        <fullName evidence="2">NAD(P)H-binding protein</fullName>
    </submittedName>
</protein>
<comment type="caution">
    <text evidence="2">The sequence shown here is derived from an EMBL/GenBank/DDBJ whole genome shotgun (WGS) entry which is preliminary data.</text>
</comment>
<dbReference type="EMBL" id="JADQDM010000002">
    <property type="protein sequence ID" value="MBF9220934.1"/>
    <property type="molecule type" value="Genomic_DNA"/>
</dbReference>
<gene>
    <name evidence="2" type="ORF">I2H31_07455</name>
</gene>
<dbReference type="InterPro" id="IPR016040">
    <property type="entry name" value="NAD(P)-bd_dom"/>
</dbReference>
<dbReference type="PANTHER" id="PTHR43162:SF1">
    <property type="entry name" value="PRESTALK A DIFFERENTIATION PROTEIN A"/>
    <property type="match status" value="1"/>
</dbReference>
<dbReference type="SUPFAM" id="SSF51735">
    <property type="entry name" value="NAD(P)-binding Rossmann-fold domains"/>
    <property type="match status" value="1"/>
</dbReference>
<accession>A0ABS0I302</accession>
<feature type="domain" description="NAD(P)-binding" evidence="1">
    <location>
        <begin position="7"/>
        <end position="193"/>
    </location>
</feature>
<organism evidence="2 3">
    <name type="scientific">Hymenobacter ruricola</name>
    <dbReference type="NCBI Taxonomy" id="2791023"/>
    <lineage>
        <taxon>Bacteria</taxon>
        <taxon>Pseudomonadati</taxon>
        <taxon>Bacteroidota</taxon>
        <taxon>Cytophagia</taxon>
        <taxon>Cytophagales</taxon>
        <taxon>Hymenobacteraceae</taxon>
        <taxon>Hymenobacter</taxon>
    </lineage>
</organism>
<evidence type="ECO:0000313" key="3">
    <source>
        <dbReference type="Proteomes" id="UP000618931"/>
    </source>
</evidence>
<keyword evidence="3" id="KW-1185">Reference proteome</keyword>
<name>A0ABS0I302_9BACT</name>
<dbReference type="Proteomes" id="UP000618931">
    <property type="component" value="Unassembled WGS sequence"/>
</dbReference>
<dbReference type="InterPro" id="IPR051604">
    <property type="entry name" value="Ergot_Alk_Oxidoreductase"/>
</dbReference>
<evidence type="ECO:0000313" key="2">
    <source>
        <dbReference type="EMBL" id="MBF9220934.1"/>
    </source>
</evidence>
<dbReference type="Pfam" id="PF13460">
    <property type="entry name" value="NAD_binding_10"/>
    <property type="match status" value="1"/>
</dbReference>
<dbReference type="InterPro" id="IPR036291">
    <property type="entry name" value="NAD(P)-bd_dom_sf"/>
</dbReference>
<reference evidence="2 3" key="1">
    <citation type="submission" date="2020-11" db="EMBL/GenBank/DDBJ databases">
        <authorList>
            <person name="Kim M.K."/>
        </authorList>
    </citation>
    <scope>NUCLEOTIDE SEQUENCE [LARGE SCALE GENOMIC DNA]</scope>
    <source>
        <strain evidence="2 3">BT662</strain>
    </source>
</reference>
<dbReference type="PANTHER" id="PTHR43162">
    <property type="match status" value="1"/>
</dbReference>